<feature type="domain" description="Recombinase" evidence="3">
    <location>
        <begin position="188"/>
        <end position="327"/>
    </location>
</feature>
<dbReference type="PROSITE" id="PS51737">
    <property type="entry name" value="RECOMBINASE_DNA_BIND"/>
    <property type="match status" value="1"/>
</dbReference>
<dbReference type="InterPro" id="IPR025827">
    <property type="entry name" value="Zn_ribbon_recom_dom"/>
</dbReference>
<accession>A0A173T809</accession>
<reference evidence="4 5" key="1">
    <citation type="submission" date="2015-09" db="EMBL/GenBank/DDBJ databases">
        <authorList>
            <consortium name="Pathogen Informatics"/>
        </authorList>
    </citation>
    <scope>NUCLEOTIDE SEQUENCE [LARGE SCALE GENOMIC DNA]</scope>
    <source>
        <strain evidence="4 5">2789STDY5834970</strain>
    </source>
</reference>
<dbReference type="InterPro" id="IPR006119">
    <property type="entry name" value="Resolv_N"/>
</dbReference>
<dbReference type="Gene3D" id="3.40.50.1390">
    <property type="entry name" value="Resolvase, N-terminal catalytic domain"/>
    <property type="match status" value="1"/>
</dbReference>
<feature type="domain" description="Resolvase/invertase-type recombinase catalytic" evidence="2">
    <location>
        <begin position="30"/>
        <end position="180"/>
    </location>
</feature>
<dbReference type="AlphaFoldDB" id="A0A173T809"/>
<dbReference type="PANTHER" id="PTHR30461">
    <property type="entry name" value="DNA-INVERTASE FROM LAMBDOID PROPHAGE"/>
    <property type="match status" value="1"/>
</dbReference>
<dbReference type="PANTHER" id="PTHR30461:SF23">
    <property type="entry name" value="DNA RECOMBINASE-RELATED"/>
    <property type="match status" value="1"/>
</dbReference>
<dbReference type="InterPro" id="IPR036162">
    <property type="entry name" value="Resolvase-like_N_sf"/>
</dbReference>
<dbReference type="InterPro" id="IPR038109">
    <property type="entry name" value="DNA_bind_recomb_sf"/>
</dbReference>
<name>A0A173T809_9FIRM</name>
<dbReference type="InterPro" id="IPR011109">
    <property type="entry name" value="DNA_bind_recombinase_dom"/>
</dbReference>
<dbReference type="Gene3D" id="3.90.1750.20">
    <property type="entry name" value="Putative Large Serine Recombinase, Chain B, Domain 2"/>
    <property type="match status" value="1"/>
</dbReference>
<dbReference type="SMART" id="SM00857">
    <property type="entry name" value="Resolvase"/>
    <property type="match status" value="1"/>
</dbReference>
<organism evidence="4 5">
    <name type="scientific">Faecalibacterium prausnitzii</name>
    <dbReference type="NCBI Taxonomy" id="853"/>
    <lineage>
        <taxon>Bacteria</taxon>
        <taxon>Bacillati</taxon>
        <taxon>Bacillota</taxon>
        <taxon>Clostridia</taxon>
        <taxon>Eubacteriales</taxon>
        <taxon>Oscillospiraceae</taxon>
        <taxon>Faecalibacterium</taxon>
    </lineage>
</organism>
<feature type="coiled-coil region" evidence="1">
    <location>
        <begin position="475"/>
        <end position="509"/>
    </location>
</feature>
<evidence type="ECO:0000259" key="2">
    <source>
        <dbReference type="PROSITE" id="PS51736"/>
    </source>
</evidence>
<evidence type="ECO:0000256" key="1">
    <source>
        <dbReference type="SAM" id="Coils"/>
    </source>
</evidence>
<dbReference type="OrthoDB" id="65783at2"/>
<proteinExistence type="predicted"/>
<dbReference type="PROSITE" id="PS51736">
    <property type="entry name" value="RECOMBINASES_3"/>
    <property type="match status" value="1"/>
</dbReference>
<dbReference type="GO" id="GO:0003677">
    <property type="term" value="F:DNA binding"/>
    <property type="evidence" value="ECO:0007669"/>
    <property type="project" value="InterPro"/>
</dbReference>
<dbReference type="Pfam" id="PF00239">
    <property type="entry name" value="Resolvase"/>
    <property type="match status" value="1"/>
</dbReference>
<dbReference type="SUPFAM" id="SSF53041">
    <property type="entry name" value="Resolvase-like"/>
    <property type="match status" value="1"/>
</dbReference>
<gene>
    <name evidence="4" type="ORF">ERS852582_01432</name>
</gene>
<dbReference type="EMBL" id="CYXN01000009">
    <property type="protein sequence ID" value="CUM98913.1"/>
    <property type="molecule type" value="Genomic_DNA"/>
</dbReference>
<dbReference type="RefSeq" id="WP_055185927.1">
    <property type="nucleotide sequence ID" value="NZ_CYXN01000009.1"/>
</dbReference>
<evidence type="ECO:0000313" key="4">
    <source>
        <dbReference type="EMBL" id="CUM98913.1"/>
    </source>
</evidence>
<keyword evidence="1" id="KW-0175">Coiled coil</keyword>
<evidence type="ECO:0000259" key="3">
    <source>
        <dbReference type="PROSITE" id="PS51737"/>
    </source>
</evidence>
<protein>
    <submittedName>
        <fullName evidence="4">Transposase and inactivated derivatives</fullName>
    </submittedName>
</protein>
<evidence type="ECO:0000313" key="5">
    <source>
        <dbReference type="Proteomes" id="UP000095649"/>
    </source>
</evidence>
<dbReference type="Pfam" id="PF07508">
    <property type="entry name" value="Recombinase"/>
    <property type="match status" value="1"/>
</dbReference>
<dbReference type="InterPro" id="IPR050639">
    <property type="entry name" value="SSR_resolvase"/>
</dbReference>
<sequence>MARKSRKNLQQPEQAATSVLLPELEEAKIPAAIYGRLSVEDDEKEESMETQIVLVQDYINRSRELSYVDTYFDNGFTGTNFKRPAFTRLMNDVRQKKIKCIVVKDLSRFGRNYLEAGYYIETVFPFLGIRLIAVTDNFDSTRKEDMESLALPIRNMVNAMYAKDISKKIWTSLQRKKEAGYAVGNDAPYGYIRNPVTKRNEIDPEAAFYVQLIFQWELMGVPIFEIARRMTLLQVPTPREWHRKMVEGKEVLTCKKWGVTTIRHILENQTYVGDTINNKSTQKLFAGQDRHDLPKEQWYVAKNTHPAIIARDDFEKVQKILKRNQKVFHTIRAKSEQIRAEYQNDLAGMVFCADCGRPMEFERLPHGAEESKKVCYYICKARQADDKCIGHQIPEKLLKALIMDQLHLFIVQLSDKRKVLEELQKFEDVQNPVYRAKGEIMSLTDKVSQMAKKREQLYADYVAGVVDSEDYQLIREDYSRQYDGLRAALQEAESKKTEVERQIEEYLNMTSHLEEHLDNFEFDIQLVKSLVQKIEVSADKRIRIVFGFWDVFTELGKESAET</sequence>
<dbReference type="GO" id="GO:0000150">
    <property type="term" value="F:DNA strand exchange activity"/>
    <property type="evidence" value="ECO:0007669"/>
    <property type="project" value="InterPro"/>
</dbReference>
<dbReference type="Proteomes" id="UP000095649">
    <property type="component" value="Unassembled WGS sequence"/>
</dbReference>
<dbReference type="Pfam" id="PF13408">
    <property type="entry name" value="Zn_ribbon_recom"/>
    <property type="match status" value="1"/>
</dbReference>